<dbReference type="Gene3D" id="1.10.10.60">
    <property type="entry name" value="Homeodomain-like"/>
    <property type="match status" value="1"/>
</dbReference>
<evidence type="ECO:0000313" key="6">
    <source>
        <dbReference type="Proteomes" id="UP000013750"/>
    </source>
</evidence>
<dbReference type="InterPro" id="IPR001647">
    <property type="entry name" value="HTH_TetR"/>
</dbReference>
<evidence type="ECO:0000313" key="7">
    <source>
        <dbReference type="Proteomes" id="UP000014160"/>
    </source>
</evidence>
<proteinExistence type="predicted"/>
<dbReference type="PROSITE" id="PS50977">
    <property type="entry name" value="HTH_TETR_2"/>
    <property type="match status" value="1"/>
</dbReference>
<dbReference type="RefSeq" id="WP_010781542.1">
    <property type="nucleotide sequence ID" value="NZ_ASWH01000001.1"/>
</dbReference>
<dbReference type="EMBL" id="ASWH01000001">
    <property type="protein sequence ID" value="EOW81481.1"/>
    <property type="molecule type" value="Genomic_DNA"/>
</dbReference>
<dbReference type="SUPFAM" id="SSF46689">
    <property type="entry name" value="Homeodomain-like"/>
    <property type="match status" value="1"/>
</dbReference>
<dbReference type="HOGENOM" id="CLU_1452359_0_0_9"/>
<sequence length="186" mass="21250">MKTSRLNREIVIDCAMGLVCESGIDGLRLNKIADRLEVKSPSLYTHTGSVTELRQAVVERAMEDFRELLVDSLMGRSNLCAFVELGKTWACYAKDQNAFYTVFYEKGYIDSYKKSISAFLRAAFNRIFFECELSDQEVIQVERVMTNYFRGHAEGFADNSISEKDLVSDLEIIYNGVLKNFMKVSQ</sequence>
<dbReference type="InterPro" id="IPR009057">
    <property type="entry name" value="Homeodomain-like_sf"/>
</dbReference>
<evidence type="ECO:0000256" key="2">
    <source>
        <dbReference type="PROSITE-ProRule" id="PRU00335"/>
    </source>
</evidence>
<feature type="domain" description="HTH tetR-type" evidence="3">
    <location>
        <begin position="5"/>
        <end position="65"/>
    </location>
</feature>
<keyword evidence="1 2" id="KW-0238">DNA-binding</keyword>
<evidence type="ECO:0000313" key="4">
    <source>
        <dbReference type="EMBL" id="EOI55142.1"/>
    </source>
</evidence>
<dbReference type="eggNOG" id="COG1309">
    <property type="taxonomic scope" value="Bacteria"/>
</dbReference>
<comment type="caution">
    <text evidence="4">The sequence shown here is derived from an EMBL/GenBank/DDBJ whole genome shotgun (WGS) entry which is preliminary data.</text>
</comment>
<keyword evidence="7" id="KW-1185">Reference proteome</keyword>
<organism evidence="4 6">
    <name type="scientific">Enterococcus gilvus ATCC BAA-350</name>
    <dbReference type="NCBI Taxonomy" id="1158614"/>
    <lineage>
        <taxon>Bacteria</taxon>
        <taxon>Bacillati</taxon>
        <taxon>Bacillota</taxon>
        <taxon>Bacilli</taxon>
        <taxon>Lactobacillales</taxon>
        <taxon>Enterococcaceae</taxon>
        <taxon>Enterococcus</taxon>
    </lineage>
</organism>
<dbReference type="Proteomes" id="UP000013750">
    <property type="component" value="Unassembled WGS sequence"/>
</dbReference>
<evidence type="ECO:0000256" key="1">
    <source>
        <dbReference type="ARBA" id="ARBA00023125"/>
    </source>
</evidence>
<reference evidence="4 6" key="1">
    <citation type="submission" date="2013-02" db="EMBL/GenBank/DDBJ databases">
        <title>The Genome Sequence of Enterococcus gilvus ATCC BAA-350.</title>
        <authorList>
            <consortium name="The Broad Institute Genome Sequencing Platform"/>
            <consortium name="The Broad Institute Genome Sequencing Center for Infectious Disease"/>
            <person name="Earl A.M."/>
            <person name="Gilmore M.S."/>
            <person name="Lebreton F."/>
            <person name="Walker B."/>
            <person name="Young S.K."/>
            <person name="Zeng Q."/>
            <person name="Gargeya S."/>
            <person name="Fitzgerald M."/>
            <person name="Haas B."/>
            <person name="Abouelleil A."/>
            <person name="Alvarado L."/>
            <person name="Arachchi H.M."/>
            <person name="Berlin A.M."/>
            <person name="Chapman S.B."/>
            <person name="Dewar J."/>
            <person name="Goldberg J."/>
            <person name="Griggs A."/>
            <person name="Gujja S."/>
            <person name="Hansen M."/>
            <person name="Howarth C."/>
            <person name="Imamovic A."/>
            <person name="Larimer J."/>
            <person name="McCowan C."/>
            <person name="Murphy C."/>
            <person name="Neiman D."/>
            <person name="Pearson M."/>
            <person name="Priest M."/>
            <person name="Roberts A."/>
            <person name="Saif S."/>
            <person name="Shea T."/>
            <person name="Sisk P."/>
            <person name="Sykes S."/>
            <person name="Wortman J."/>
            <person name="Nusbaum C."/>
            <person name="Birren B."/>
        </authorList>
    </citation>
    <scope>NUCLEOTIDE SEQUENCE [LARGE SCALE GENOMIC DNA]</scope>
    <source>
        <strain evidence="4 6">ATCC BAA-350</strain>
    </source>
</reference>
<accession>R2XYM0</accession>
<evidence type="ECO:0000259" key="3">
    <source>
        <dbReference type="PROSITE" id="PS50977"/>
    </source>
</evidence>
<feature type="DNA-binding region" description="H-T-H motif" evidence="2">
    <location>
        <begin position="28"/>
        <end position="47"/>
    </location>
</feature>
<gene>
    <name evidence="5" type="ORF">I592_00776</name>
    <name evidence="4" type="ORF">UKC_03184</name>
</gene>
<dbReference type="GO" id="GO:0003677">
    <property type="term" value="F:DNA binding"/>
    <property type="evidence" value="ECO:0007669"/>
    <property type="project" value="UniProtKB-UniRule"/>
</dbReference>
<name>R2XYM0_9ENTE</name>
<dbReference type="EMBL" id="AJDQ01000009">
    <property type="protein sequence ID" value="EOI55142.1"/>
    <property type="molecule type" value="Genomic_DNA"/>
</dbReference>
<evidence type="ECO:0000313" key="5">
    <source>
        <dbReference type="EMBL" id="EOW81481.1"/>
    </source>
</evidence>
<dbReference type="Proteomes" id="UP000014160">
    <property type="component" value="Unassembled WGS sequence"/>
</dbReference>
<dbReference type="PATRIC" id="fig|1158614.3.peg.3175"/>
<dbReference type="OrthoDB" id="71867at2"/>
<protein>
    <recommendedName>
        <fullName evidence="3">HTH tetR-type domain-containing protein</fullName>
    </recommendedName>
</protein>
<reference evidence="5 7" key="2">
    <citation type="submission" date="2013-03" db="EMBL/GenBank/DDBJ databases">
        <title>The Genome Sequence of Enterococcus gilvus ATCC BAA-350 (PacBio/Illumina hybrid assembly).</title>
        <authorList>
            <consortium name="The Broad Institute Genomics Platform"/>
            <consortium name="The Broad Institute Genome Sequencing Center for Infectious Disease"/>
            <person name="Earl A."/>
            <person name="Russ C."/>
            <person name="Gilmore M."/>
            <person name="Surin D."/>
            <person name="Walker B."/>
            <person name="Young S."/>
            <person name="Zeng Q."/>
            <person name="Gargeya S."/>
            <person name="Fitzgerald M."/>
            <person name="Haas B."/>
            <person name="Abouelleil A."/>
            <person name="Allen A.W."/>
            <person name="Alvarado L."/>
            <person name="Arachchi H.M."/>
            <person name="Berlin A.M."/>
            <person name="Chapman S.B."/>
            <person name="Gainer-Dewar J."/>
            <person name="Goldberg J."/>
            <person name="Griggs A."/>
            <person name="Gujja S."/>
            <person name="Hansen M."/>
            <person name="Howarth C."/>
            <person name="Imamovic A."/>
            <person name="Ireland A."/>
            <person name="Larimer J."/>
            <person name="McCowan C."/>
            <person name="Murphy C."/>
            <person name="Pearson M."/>
            <person name="Poon T.W."/>
            <person name="Priest M."/>
            <person name="Roberts A."/>
            <person name="Saif S."/>
            <person name="Shea T."/>
            <person name="Sisk P."/>
            <person name="Sykes S."/>
            <person name="Wortman J."/>
            <person name="Nusbaum C."/>
            <person name="Birren B."/>
        </authorList>
    </citation>
    <scope>NUCLEOTIDE SEQUENCE [LARGE SCALE GENOMIC DNA]</scope>
    <source>
        <strain evidence="5 7">ATCC BAA-350</strain>
    </source>
</reference>
<dbReference type="AlphaFoldDB" id="R2XYM0"/>